<accession>A0A840S6X4</accession>
<gene>
    <name evidence="2" type="ORF">HNQ51_002060</name>
</gene>
<organism evidence="2 3">
    <name type="scientific">Inhella inkyongensis</name>
    <dbReference type="NCBI Taxonomy" id="392593"/>
    <lineage>
        <taxon>Bacteria</taxon>
        <taxon>Pseudomonadati</taxon>
        <taxon>Pseudomonadota</taxon>
        <taxon>Betaproteobacteria</taxon>
        <taxon>Burkholderiales</taxon>
        <taxon>Sphaerotilaceae</taxon>
        <taxon>Inhella</taxon>
    </lineage>
</organism>
<evidence type="ECO:0000256" key="1">
    <source>
        <dbReference type="SAM" id="MobiDB-lite"/>
    </source>
</evidence>
<dbReference type="Proteomes" id="UP000554837">
    <property type="component" value="Unassembled WGS sequence"/>
</dbReference>
<name>A0A840S6X4_9BURK</name>
<reference evidence="2 3" key="1">
    <citation type="submission" date="2020-08" db="EMBL/GenBank/DDBJ databases">
        <title>Genomic Encyclopedia of Type Strains, Phase IV (KMG-IV): sequencing the most valuable type-strain genomes for metagenomic binning, comparative biology and taxonomic classification.</title>
        <authorList>
            <person name="Goeker M."/>
        </authorList>
    </citation>
    <scope>NUCLEOTIDE SEQUENCE [LARGE SCALE GENOMIC DNA]</scope>
    <source>
        <strain evidence="2 3">DSM 23958</strain>
    </source>
</reference>
<dbReference type="EMBL" id="JACHHO010000002">
    <property type="protein sequence ID" value="MBB5204746.1"/>
    <property type="molecule type" value="Genomic_DNA"/>
</dbReference>
<feature type="region of interest" description="Disordered" evidence="1">
    <location>
        <begin position="239"/>
        <end position="260"/>
    </location>
</feature>
<proteinExistence type="predicted"/>
<evidence type="ECO:0000313" key="3">
    <source>
        <dbReference type="Proteomes" id="UP000554837"/>
    </source>
</evidence>
<sequence length="260" mass="27307">MRTGPPTRITRCAVDVVRDELIANQSGHREGLMARYSPQGLHPCTRPLSLCFAKEKGGKRKATPDAYAPGCARGSLRCSGLGGGAERASLASSLRLNGRAESVHVARCARSPKPLRCSAWHRGPPKQPTAEQPGLHPAAPFPGVPYALPRSTATEGVRASALPLLARGGRSNAVSAANGVRSAPCPQARAPVAGHQQPMRAVDVCRRTAPLALAAGTPAAGWGCASGSPFFAYFLRRSEESRSAAGPKSRRALSNRKDMH</sequence>
<protein>
    <submittedName>
        <fullName evidence="2">Uncharacterized protein</fullName>
    </submittedName>
</protein>
<comment type="caution">
    <text evidence="2">The sequence shown here is derived from an EMBL/GenBank/DDBJ whole genome shotgun (WGS) entry which is preliminary data.</text>
</comment>
<keyword evidence="3" id="KW-1185">Reference proteome</keyword>
<evidence type="ECO:0000313" key="2">
    <source>
        <dbReference type="EMBL" id="MBB5204746.1"/>
    </source>
</evidence>
<dbReference type="AlphaFoldDB" id="A0A840S6X4"/>